<feature type="domain" description="HTH marR-type" evidence="1">
    <location>
        <begin position="242"/>
        <end position="294"/>
    </location>
</feature>
<evidence type="ECO:0000313" key="3">
    <source>
        <dbReference type="Proteomes" id="UP001597283"/>
    </source>
</evidence>
<comment type="caution">
    <text evidence="2">The sequence shown here is derived from an EMBL/GenBank/DDBJ whole genome shotgun (WGS) entry which is preliminary data.</text>
</comment>
<dbReference type="InterPro" id="IPR036390">
    <property type="entry name" value="WH_DNA-bd_sf"/>
</dbReference>
<evidence type="ECO:0000313" key="2">
    <source>
        <dbReference type="EMBL" id="MFD1787619.1"/>
    </source>
</evidence>
<dbReference type="RefSeq" id="WP_380939989.1">
    <property type="nucleotide sequence ID" value="NZ_JBHUFC010000003.1"/>
</dbReference>
<name>A0ABW4NDH9_9SPHN</name>
<reference evidence="3" key="1">
    <citation type="journal article" date="2019" name="Int. J. Syst. Evol. Microbiol.">
        <title>The Global Catalogue of Microorganisms (GCM) 10K type strain sequencing project: providing services to taxonomists for standard genome sequencing and annotation.</title>
        <authorList>
            <consortium name="The Broad Institute Genomics Platform"/>
            <consortium name="The Broad Institute Genome Sequencing Center for Infectious Disease"/>
            <person name="Wu L."/>
            <person name="Ma J."/>
        </authorList>
    </citation>
    <scope>NUCLEOTIDE SEQUENCE [LARGE SCALE GENOMIC DNA]</scope>
    <source>
        <strain evidence="3">Q85</strain>
    </source>
</reference>
<dbReference type="SUPFAM" id="SSF46785">
    <property type="entry name" value="Winged helix' DNA-binding domain"/>
    <property type="match status" value="1"/>
</dbReference>
<protein>
    <submittedName>
        <fullName evidence="2">Winged helix DNA-binding protein</fullName>
    </submittedName>
</protein>
<dbReference type="Pfam" id="PF13463">
    <property type="entry name" value="HTH_27"/>
    <property type="match status" value="1"/>
</dbReference>
<dbReference type="InterPro" id="IPR000835">
    <property type="entry name" value="HTH_MarR-typ"/>
</dbReference>
<keyword evidence="2" id="KW-0238">DNA-binding</keyword>
<organism evidence="2 3">
    <name type="scientific">Sphingomonas floccifaciens</name>
    <dbReference type="NCBI Taxonomy" id="1844115"/>
    <lineage>
        <taxon>Bacteria</taxon>
        <taxon>Pseudomonadati</taxon>
        <taxon>Pseudomonadota</taxon>
        <taxon>Alphaproteobacteria</taxon>
        <taxon>Sphingomonadales</taxon>
        <taxon>Sphingomonadaceae</taxon>
        <taxon>Sphingomonas</taxon>
    </lineage>
</organism>
<sequence length="314" mass="33728">MTAAEPTADVFYDTQPTVLLIGDRPSDLEAAADAIARAGMRTIGTVPLAEGATALAMRSGPDIVMLEATDVPPAVAERCLTAIDALVRDRDIDVVVTAGEADTDTIAATLFGPNVQHLCNPQLIDRITALQFAGGARGMRLHDSSRDADDRLRRLNDEVARFADTLARLAGDGGGRPRFGGQVRDTSRGFRAERMDSVATIDANVVRDTIRSRRMRAAHFPPDLFADPAWDMLLDLFAAELEGRQVSVSSLCIAAHVPGTTALRWIGSMVEAGLFERYADPADRRRAFISLAPAARAGMEGYFDAIRRAGLLPA</sequence>
<proteinExistence type="predicted"/>
<dbReference type="Proteomes" id="UP001597283">
    <property type="component" value="Unassembled WGS sequence"/>
</dbReference>
<evidence type="ECO:0000259" key="1">
    <source>
        <dbReference type="Pfam" id="PF13463"/>
    </source>
</evidence>
<dbReference type="Gene3D" id="1.10.10.10">
    <property type="entry name" value="Winged helix-like DNA-binding domain superfamily/Winged helix DNA-binding domain"/>
    <property type="match status" value="1"/>
</dbReference>
<dbReference type="EMBL" id="JBHUFC010000003">
    <property type="protein sequence ID" value="MFD1787619.1"/>
    <property type="molecule type" value="Genomic_DNA"/>
</dbReference>
<dbReference type="InterPro" id="IPR036388">
    <property type="entry name" value="WH-like_DNA-bd_sf"/>
</dbReference>
<dbReference type="GO" id="GO:0003677">
    <property type="term" value="F:DNA binding"/>
    <property type="evidence" value="ECO:0007669"/>
    <property type="project" value="UniProtKB-KW"/>
</dbReference>
<keyword evidence="3" id="KW-1185">Reference proteome</keyword>
<accession>A0ABW4NDH9</accession>
<gene>
    <name evidence="2" type="ORF">ACFSC3_08550</name>
</gene>